<comment type="caution">
    <text evidence="3">The sequence shown here is derived from an EMBL/GenBank/DDBJ whole genome shotgun (WGS) entry which is preliminary data.</text>
</comment>
<accession>A0A3N4SDU3</accession>
<sequence length="219" mass="22323">MSGKPAKPGKSRKPGKPDRTKYGPTPGRGEQRGPAPRRRLPSPVSAVLRALLPLAGIALGVGVAIGGAAAMGDVRALHHRPELRMTMTECHTTGQSRSAVNHCRGTGDPGSTGVTTGTWYYNGAPNGYRAGTVATVRCTPDGSCERLGVGNHALSAGATVGGLLLAGGALTALVRTLLESFAPARAAALADRRTVRALLLTAGAVLLLTVAASVLYMLS</sequence>
<dbReference type="Proteomes" id="UP000266906">
    <property type="component" value="Unassembled WGS sequence"/>
</dbReference>
<reference evidence="3 4" key="1">
    <citation type="submission" date="2018-11" db="EMBL/GenBank/DDBJ databases">
        <title>Sequencing the genomes of 1000 actinobacteria strains.</title>
        <authorList>
            <person name="Klenk H.-P."/>
        </authorList>
    </citation>
    <scope>NUCLEOTIDE SEQUENCE [LARGE SCALE GENOMIC DNA]</scope>
    <source>
        <strain evidence="3 4">DSM 44781</strain>
    </source>
</reference>
<evidence type="ECO:0000256" key="2">
    <source>
        <dbReference type="SAM" id="Phobius"/>
    </source>
</evidence>
<dbReference type="EMBL" id="RKQG01000001">
    <property type="protein sequence ID" value="RPE36800.1"/>
    <property type="molecule type" value="Genomic_DNA"/>
</dbReference>
<evidence type="ECO:0000256" key="1">
    <source>
        <dbReference type="SAM" id="MobiDB-lite"/>
    </source>
</evidence>
<proteinExistence type="predicted"/>
<dbReference type="RefSeq" id="WP_123819692.1">
    <property type="nucleotide sequence ID" value="NZ_RKQG01000001.1"/>
</dbReference>
<name>A0A3N4SDU3_9ACTN</name>
<feature type="transmembrane region" description="Helical" evidence="2">
    <location>
        <begin position="156"/>
        <end position="178"/>
    </location>
</feature>
<feature type="transmembrane region" description="Helical" evidence="2">
    <location>
        <begin position="198"/>
        <end position="218"/>
    </location>
</feature>
<protein>
    <submittedName>
        <fullName evidence="3">Uncharacterized protein</fullName>
    </submittedName>
</protein>
<keyword evidence="2" id="KW-0812">Transmembrane</keyword>
<dbReference type="AlphaFoldDB" id="A0A3N4SDU3"/>
<keyword evidence="2" id="KW-0472">Membrane</keyword>
<evidence type="ECO:0000313" key="3">
    <source>
        <dbReference type="EMBL" id="RPE36800.1"/>
    </source>
</evidence>
<gene>
    <name evidence="3" type="ORF">EDD38_5181</name>
</gene>
<keyword evidence="4" id="KW-1185">Reference proteome</keyword>
<evidence type="ECO:0000313" key="4">
    <source>
        <dbReference type="Proteomes" id="UP000266906"/>
    </source>
</evidence>
<feature type="region of interest" description="Disordered" evidence="1">
    <location>
        <begin position="1"/>
        <end position="41"/>
    </location>
</feature>
<organism evidence="3 4">
    <name type="scientific">Kitasatospora cineracea</name>
    <dbReference type="NCBI Taxonomy" id="88074"/>
    <lineage>
        <taxon>Bacteria</taxon>
        <taxon>Bacillati</taxon>
        <taxon>Actinomycetota</taxon>
        <taxon>Actinomycetes</taxon>
        <taxon>Kitasatosporales</taxon>
        <taxon>Streptomycetaceae</taxon>
        <taxon>Kitasatospora</taxon>
    </lineage>
</organism>
<keyword evidence="2" id="KW-1133">Transmembrane helix</keyword>
<feature type="transmembrane region" description="Helical" evidence="2">
    <location>
        <begin position="46"/>
        <end position="71"/>
    </location>
</feature>